<comment type="caution">
    <text evidence="3">The sequence shown here is derived from an EMBL/GenBank/DDBJ whole genome shotgun (WGS) entry which is preliminary data.</text>
</comment>
<dbReference type="Pfam" id="PF16405">
    <property type="entry name" value="DUF5013"/>
    <property type="match status" value="1"/>
</dbReference>
<sequence length="377" mass="40345">MVTDSQKKQIMKRIIQLLLAVVITGVATISCEKAASEKEYGFQKIFMPQAIFKSGGTSNNYPVPSGTDSSTYNYTVDAKEKKLNIILGAAVSGTGNESFRVDIKVNNDTIQQLLSTNVFDAAVYKLMPASMYSLPSSLEVAEGSLSGTFNLSVDIAQLKLDQYVGKFLLLAVQLANPDRYELNGALSTTIVIINVDALVIGPAVNITNTYILNPGSPFIASAMNGSRWGTLKDWKANPAALSHGGVGGFSLDGDGATMDLESGWGSPLISNGKLYQTINLPAGTYAFDPSGGAWKWQGTKDAAYVVVAPGLDTIPDYSQIVGNTTVMYKQIAQPQPLVYFELGAPGKVTVGVVVNYVQDQQGIKSTKVTLFNYPKHL</sequence>
<evidence type="ECO:0000259" key="1">
    <source>
        <dbReference type="Pfam" id="PF08522"/>
    </source>
</evidence>
<feature type="domain" description="BT-3987-like N-terminal" evidence="1">
    <location>
        <begin position="67"/>
        <end position="174"/>
    </location>
</feature>
<evidence type="ECO:0008006" key="5">
    <source>
        <dbReference type="Google" id="ProtNLM"/>
    </source>
</evidence>
<dbReference type="EMBL" id="LWBP01000001">
    <property type="protein sequence ID" value="OQP68439.1"/>
    <property type="molecule type" value="Genomic_DNA"/>
</dbReference>
<feature type="domain" description="DUF5013" evidence="2">
    <location>
        <begin position="213"/>
        <end position="351"/>
    </location>
</feature>
<accession>A0A1V9GCP9</accession>
<dbReference type="InterPro" id="IPR013728">
    <property type="entry name" value="BT_3987-like_N"/>
</dbReference>
<reference evidence="4" key="1">
    <citation type="submission" date="2016-04" db="EMBL/GenBank/DDBJ databases">
        <authorList>
            <person name="Chen L."/>
            <person name="Zhuang W."/>
            <person name="Wang G."/>
        </authorList>
    </citation>
    <scope>NUCLEOTIDE SEQUENCE [LARGE SCALE GENOMIC DNA]</scope>
    <source>
        <strain evidence="4">208</strain>
    </source>
</reference>
<dbReference type="Pfam" id="PF08522">
    <property type="entry name" value="BT_3987-like_N"/>
    <property type="match status" value="1"/>
</dbReference>
<dbReference type="PROSITE" id="PS51257">
    <property type="entry name" value="PROKAR_LIPOPROTEIN"/>
    <property type="match status" value="1"/>
</dbReference>
<dbReference type="InterPro" id="IPR032181">
    <property type="entry name" value="DUF5013"/>
</dbReference>
<gene>
    <name evidence="3" type="ORF">A4R26_01120</name>
</gene>
<keyword evidence="4" id="KW-1185">Reference proteome</keyword>
<evidence type="ECO:0000259" key="2">
    <source>
        <dbReference type="Pfam" id="PF16405"/>
    </source>
</evidence>
<dbReference type="Proteomes" id="UP000192276">
    <property type="component" value="Unassembled WGS sequence"/>
</dbReference>
<dbReference type="STRING" id="550983.A4R26_01120"/>
<dbReference type="AlphaFoldDB" id="A0A1V9GCP9"/>
<name>A0A1V9GCP9_9BACT</name>
<organism evidence="3 4">
    <name type="scientific">Niastella populi</name>
    <dbReference type="NCBI Taxonomy" id="550983"/>
    <lineage>
        <taxon>Bacteria</taxon>
        <taxon>Pseudomonadati</taxon>
        <taxon>Bacteroidota</taxon>
        <taxon>Chitinophagia</taxon>
        <taxon>Chitinophagales</taxon>
        <taxon>Chitinophagaceae</taxon>
        <taxon>Niastella</taxon>
    </lineage>
</organism>
<protein>
    <recommendedName>
        <fullName evidence="5">DUF5013 domain-containing protein</fullName>
    </recommendedName>
</protein>
<evidence type="ECO:0000313" key="4">
    <source>
        <dbReference type="Proteomes" id="UP000192276"/>
    </source>
</evidence>
<proteinExistence type="predicted"/>
<dbReference type="Gene3D" id="2.60.40.1740">
    <property type="entry name" value="hypothetical protein (bacova_03559)"/>
    <property type="match status" value="1"/>
</dbReference>
<evidence type="ECO:0000313" key="3">
    <source>
        <dbReference type="EMBL" id="OQP68439.1"/>
    </source>
</evidence>